<reference evidence="5 6" key="1">
    <citation type="submission" date="2022-03" db="EMBL/GenBank/DDBJ databases">
        <authorList>
            <person name="Nunn A."/>
            <person name="Chopra R."/>
            <person name="Nunn A."/>
            <person name="Contreras Garrido A."/>
        </authorList>
    </citation>
    <scope>NUCLEOTIDE SEQUENCE [LARGE SCALE GENOMIC DNA]</scope>
</reference>
<evidence type="ECO:0000256" key="3">
    <source>
        <dbReference type="ARBA" id="ARBA00023157"/>
    </source>
</evidence>
<sequence length="63" mass="7386">MQMNVEDIERSSKLYIPKCVPSQCKSYFKRDCWCCFKNPKLCWTTEDACVASSRCPPLNFLKN</sequence>
<keyword evidence="3" id="KW-1015">Disulfide bond</keyword>
<dbReference type="Proteomes" id="UP000836841">
    <property type="component" value="Chromosome 1"/>
</dbReference>
<evidence type="ECO:0000256" key="2">
    <source>
        <dbReference type="ARBA" id="ARBA00022729"/>
    </source>
</evidence>
<comment type="similarity">
    <text evidence="1">Belongs to the MEG family.</text>
</comment>
<evidence type="ECO:0000313" key="6">
    <source>
        <dbReference type="Proteomes" id="UP000836841"/>
    </source>
</evidence>
<name>A0AAU9RCE4_THLAR</name>
<keyword evidence="6" id="KW-1185">Reference proteome</keyword>
<evidence type="ECO:0000313" key="5">
    <source>
        <dbReference type="EMBL" id="CAH2038340.1"/>
    </source>
</evidence>
<dbReference type="Pfam" id="PF18209">
    <property type="entry name" value="ESF1"/>
    <property type="match status" value="1"/>
</dbReference>
<dbReference type="AlphaFoldDB" id="A0AAU9RCE4"/>
<accession>A0AAU9RCE4</accession>
<proteinExistence type="inferred from homology"/>
<dbReference type="EMBL" id="OU466857">
    <property type="protein sequence ID" value="CAH2038340.1"/>
    <property type="molecule type" value="Genomic_DNA"/>
</dbReference>
<dbReference type="GO" id="GO:0010098">
    <property type="term" value="P:suspensor development"/>
    <property type="evidence" value="ECO:0007669"/>
    <property type="project" value="InterPro"/>
</dbReference>
<keyword evidence="2" id="KW-0732">Signal</keyword>
<evidence type="ECO:0000259" key="4">
    <source>
        <dbReference type="Pfam" id="PF18209"/>
    </source>
</evidence>
<protein>
    <recommendedName>
        <fullName evidence="4">Embryo surrounding factor 1 brassicaceae domain-containing protein</fullName>
    </recommendedName>
</protein>
<evidence type="ECO:0000256" key="1">
    <source>
        <dbReference type="ARBA" id="ARBA00010149"/>
    </source>
</evidence>
<dbReference type="InterPro" id="IPR041608">
    <property type="entry name" value="ESF1_brassicaceae"/>
</dbReference>
<gene>
    <name evidence="5" type="ORF">TAV2_LOCUS2344</name>
</gene>
<feature type="domain" description="Embryo surrounding factor 1 brassicaceae" evidence="4">
    <location>
        <begin position="12"/>
        <end position="58"/>
    </location>
</feature>
<organism evidence="5 6">
    <name type="scientific">Thlaspi arvense</name>
    <name type="common">Field penny-cress</name>
    <dbReference type="NCBI Taxonomy" id="13288"/>
    <lineage>
        <taxon>Eukaryota</taxon>
        <taxon>Viridiplantae</taxon>
        <taxon>Streptophyta</taxon>
        <taxon>Embryophyta</taxon>
        <taxon>Tracheophyta</taxon>
        <taxon>Spermatophyta</taxon>
        <taxon>Magnoliopsida</taxon>
        <taxon>eudicotyledons</taxon>
        <taxon>Gunneridae</taxon>
        <taxon>Pentapetalae</taxon>
        <taxon>rosids</taxon>
        <taxon>malvids</taxon>
        <taxon>Brassicales</taxon>
        <taxon>Brassicaceae</taxon>
        <taxon>Thlaspideae</taxon>
        <taxon>Thlaspi</taxon>
    </lineage>
</organism>